<dbReference type="InterPro" id="IPR036779">
    <property type="entry name" value="LysM_dom_sf"/>
</dbReference>
<feature type="domain" description="LysM" evidence="2">
    <location>
        <begin position="66"/>
        <end position="115"/>
    </location>
</feature>
<evidence type="ECO:0000313" key="4">
    <source>
        <dbReference type="Proteomes" id="UP000215465"/>
    </source>
</evidence>
<evidence type="ECO:0000313" key="3">
    <source>
        <dbReference type="EMBL" id="SNW06779.1"/>
    </source>
</evidence>
<dbReference type="Pfam" id="PF01476">
    <property type="entry name" value="LysM"/>
    <property type="match status" value="1"/>
</dbReference>
<dbReference type="InterPro" id="IPR018392">
    <property type="entry name" value="LysM"/>
</dbReference>
<proteinExistence type="predicted"/>
<dbReference type="PANTHER" id="PTHR34700">
    <property type="entry name" value="POTASSIUM BINDING PROTEIN KBP"/>
    <property type="match status" value="1"/>
</dbReference>
<gene>
    <name evidence="3" type="ORF">SAMEA4412678_00293</name>
</gene>
<reference evidence="3 4" key="1">
    <citation type="submission" date="2017-06" db="EMBL/GenBank/DDBJ databases">
        <authorList>
            <consortium name="Pathogen Informatics"/>
        </authorList>
    </citation>
    <scope>NUCLEOTIDE SEQUENCE [LARGE SCALE GENOMIC DNA]</scope>
    <source>
        <strain evidence="3 4">NCTC10596</strain>
    </source>
</reference>
<protein>
    <submittedName>
        <fullName evidence="3">LysM domain/BON superfamily protein</fullName>
    </submittedName>
</protein>
<dbReference type="KEGG" id="ecor:SAMEA4412678_0293"/>
<accession>A0A8B4GCF1</accession>
<dbReference type="PANTHER" id="PTHR34700:SF4">
    <property type="entry name" value="PHAGE-LIKE ELEMENT PBSX PROTEIN XKDP"/>
    <property type="match status" value="1"/>
</dbReference>
<name>A0A8B4GCF1_EIKCO</name>
<dbReference type="EMBL" id="LT906482">
    <property type="protein sequence ID" value="SNW06779.1"/>
    <property type="molecule type" value="Genomic_DNA"/>
</dbReference>
<dbReference type="SUPFAM" id="SSF54106">
    <property type="entry name" value="LysM domain"/>
    <property type="match status" value="1"/>
</dbReference>
<sequence length="451" mass="50601">MFYDSVNFINNNVNKALSGSLILTLILKGNSLMRKHIITLLCAIGLTVSALPAEAGPLRVRPNAPARYTVRTGDTLWGISGRYLYRPWKWPQLWGANRRTIRNPHLIYPGQVLVLHYVNGQPRLRVDNAGGIPTVKLQPRVRETSSGYGISTLNLNYYRMFMKHPQVIARRTTQDAPRIIAGPEGKTMYSLGDRIYAYGITESGEYLVYRPVKDIIDPETGKFIGQLVVFSGKLATLPVTSTALAERSESDRQALPDNQYYTRHHPLVKVPTETAQALQIREQVAEIRQGDYLLRYNGEENAFNMMPHEPENQVRARIVDVLDGISEAGRFSTIILNKGSADGLDKGTVVSLYRQSRQVRTDINPSPTVKYVSIPAEEIGLAMVYNVGEHVSSAIVLESRVNVSVGDLATEPGHDLDDMGHQYRHVPNNPQGPYEYDHHQYDLRSNIDPTR</sequence>
<organism evidence="3 4">
    <name type="scientific">Eikenella corrodens</name>
    <dbReference type="NCBI Taxonomy" id="539"/>
    <lineage>
        <taxon>Bacteria</taxon>
        <taxon>Pseudomonadati</taxon>
        <taxon>Pseudomonadota</taxon>
        <taxon>Betaproteobacteria</taxon>
        <taxon>Neisseriales</taxon>
        <taxon>Neisseriaceae</taxon>
        <taxon>Eikenella</taxon>
    </lineage>
</organism>
<feature type="region of interest" description="Disordered" evidence="1">
    <location>
        <begin position="424"/>
        <end position="451"/>
    </location>
</feature>
<evidence type="ECO:0000259" key="2">
    <source>
        <dbReference type="PROSITE" id="PS51782"/>
    </source>
</evidence>
<dbReference type="AlphaFoldDB" id="A0A8B4GCF1"/>
<dbReference type="Proteomes" id="UP000215465">
    <property type="component" value="Chromosome 1"/>
</dbReference>
<evidence type="ECO:0000256" key="1">
    <source>
        <dbReference type="SAM" id="MobiDB-lite"/>
    </source>
</evidence>
<dbReference type="Gene3D" id="3.10.350.10">
    <property type="entry name" value="LysM domain"/>
    <property type="match status" value="1"/>
</dbReference>
<dbReference type="SMART" id="SM00257">
    <property type="entry name" value="LysM"/>
    <property type="match status" value="1"/>
</dbReference>
<dbReference type="PROSITE" id="PS51782">
    <property type="entry name" value="LYSM"/>
    <property type="match status" value="1"/>
</dbReference>
<dbReference type="CDD" id="cd00118">
    <property type="entry name" value="LysM"/>
    <property type="match status" value="1"/>
</dbReference>
<dbReference type="InterPro" id="IPR052196">
    <property type="entry name" value="Bact_Kbp"/>
</dbReference>